<organism evidence="1 2">
    <name type="scientific">Syntrophobacter fumaroxidans (strain DSM 10017 / MPOB)</name>
    <dbReference type="NCBI Taxonomy" id="335543"/>
    <lineage>
        <taxon>Bacteria</taxon>
        <taxon>Pseudomonadati</taxon>
        <taxon>Thermodesulfobacteriota</taxon>
        <taxon>Syntrophobacteria</taxon>
        <taxon>Syntrophobacterales</taxon>
        <taxon>Syntrophobacteraceae</taxon>
        <taxon>Syntrophobacter</taxon>
    </lineage>
</organism>
<protein>
    <submittedName>
        <fullName evidence="1">Uncharacterized protein</fullName>
    </submittedName>
</protein>
<dbReference type="AlphaFoldDB" id="A0LL03"/>
<dbReference type="Proteomes" id="UP000001784">
    <property type="component" value="Chromosome"/>
</dbReference>
<accession>A0LL03</accession>
<reference evidence="1 2" key="1">
    <citation type="submission" date="2006-10" db="EMBL/GenBank/DDBJ databases">
        <title>Complete sequence of Syntrophobacter fumaroxidans MPOB.</title>
        <authorList>
            <consortium name="US DOE Joint Genome Institute"/>
            <person name="Copeland A."/>
            <person name="Lucas S."/>
            <person name="Lapidus A."/>
            <person name="Barry K."/>
            <person name="Detter J.C."/>
            <person name="Glavina del Rio T."/>
            <person name="Hammon N."/>
            <person name="Israni S."/>
            <person name="Pitluck S."/>
            <person name="Goltsman E.G."/>
            <person name="Martinez M."/>
            <person name="Schmutz J."/>
            <person name="Larimer F."/>
            <person name="Land M."/>
            <person name="Hauser L."/>
            <person name="Kyrpides N."/>
            <person name="Kim E."/>
            <person name="Boone D.R."/>
            <person name="Brockman F."/>
            <person name="Culley D."/>
            <person name="Ferry J."/>
            <person name="Gunsalus R."/>
            <person name="McInerney M.J."/>
            <person name="Morrison M."/>
            <person name="Plugge C."/>
            <person name="Rohlin L."/>
            <person name="Scholten J."/>
            <person name="Sieber J."/>
            <person name="Stams A.J.M."/>
            <person name="Worm P."/>
            <person name="Henstra A.M."/>
            <person name="Richardson P."/>
        </authorList>
    </citation>
    <scope>NUCLEOTIDE SEQUENCE [LARGE SCALE GENOMIC DNA]</scope>
    <source>
        <strain evidence="2">DSM 10017 / MPOB</strain>
    </source>
</reference>
<dbReference type="STRING" id="335543.Sfum_2425"/>
<dbReference type="eggNOG" id="ENOG502ZGA6">
    <property type="taxonomic scope" value="Bacteria"/>
</dbReference>
<dbReference type="KEGG" id="sfu:Sfum_2425"/>
<dbReference type="HOGENOM" id="CLU_2482196_0_0_7"/>
<evidence type="ECO:0000313" key="2">
    <source>
        <dbReference type="Proteomes" id="UP000001784"/>
    </source>
</evidence>
<keyword evidence="2" id="KW-1185">Reference proteome</keyword>
<evidence type="ECO:0000313" key="1">
    <source>
        <dbReference type="EMBL" id="ABK18105.1"/>
    </source>
</evidence>
<proteinExistence type="predicted"/>
<sequence length="87" mass="9725">MTCGFFYGRKEPPMAEKDLKETLLDALPPVFTRRTAAKLTGGLLAAGTLANLDCRGRGPSGTVRLGRKIAYRREEFVDWLVGRLDRR</sequence>
<name>A0LL03_SYNFM</name>
<gene>
    <name evidence="1" type="ordered locus">Sfum_2425</name>
</gene>
<dbReference type="InParanoid" id="A0LL03"/>
<dbReference type="EMBL" id="CP000478">
    <property type="protein sequence ID" value="ABK18105.1"/>
    <property type="molecule type" value="Genomic_DNA"/>
</dbReference>